<keyword evidence="3" id="KW-0813">Transport</keyword>
<evidence type="ECO:0000256" key="4">
    <source>
        <dbReference type="ARBA" id="ARBA00022490"/>
    </source>
</evidence>
<evidence type="ECO:0000256" key="9">
    <source>
        <dbReference type="ARBA" id="ARBA00023006"/>
    </source>
</evidence>
<dbReference type="GO" id="GO:0034727">
    <property type="term" value="P:piecemeal microautophagy of the nucleus"/>
    <property type="evidence" value="ECO:0007669"/>
    <property type="project" value="TreeGrafter"/>
</dbReference>
<dbReference type="EC" id="3.4.22.-" evidence="11"/>
<dbReference type="GO" id="GO:0035973">
    <property type="term" value="P:aggrephagy"/>
    <property type="evidence" value="ECO:0007669"/>
    <property type="project" value="TreeGrafter"/>
</dbReference>
<evidence type="ECO:0000259" key="12">
    <source>
        <dbReference type="Pfam" id="PF03416"/>
    </source>
</evidence>
<gene>
    <name evidence="13" type="ORF">CLODIP_2_CD15892</name>
</gene>
<comment type="subcellular location">
    <subcellularLocation>
        <location evidence="1 11">Cytoplasm</location>
    </subcellularLocation>
</comment>
<comment type="caution">
    <text evidence="13">The sequence shown here is derived from an EMBL/GenBank/DDBJ whole genome shotgun (WGS) entry which is preliminary data.</text>
</comment>
<evidence type="ECO:0000256" key="2">
    <source>
        <dbReference type="ARBA" id="ARBA00010958"/>
    </source>
</evidence>
<organism evidence="13 14">
    <name type="scientific">Cloeon dipterum</name>
    <dbReference type="NCBI Taxonomy" id="197152"/>
    <lineage>
        <taxon>Eukaryota</taxon>
        <taxon>Metazoa</taxon>
        <taxon>Ecdysozoa</taxon>
        <taxon>Arthropoda</taxon>
        <taxon>Hexapoda</taxon>
        <taxon>Insecta</taxon>
        <taxon>Pterygota</taxon>
        <taxon>Palaeoptera</taxon>
        <taxon>Ephemeroptera</taxon>
        <taxon>Pisciforma</taxon>
        <taxon>Baetidae</taxon>
        <taxon>Cloeon</taxon>
    </lineage>
</organism>
<dbReference type="AlphaFoldDB" id="A0A8S1C133"/>
<dbReference type="GO" id="GO:0016485">
    <property type="term" value="P:protein processing"/>
    <property type="evidence" value="ECO:0007669"/>
    <property type="project" value="TreeGrafter"/>
</dbReference>
<dbReference type="GO" id="GO:0000045">
    <property type="term" value="P:autophagosome assembly"/>
    <property type="evidence" value="ECO:0007669"/>
    <property type="project" value="TreeGrafter"/>
</dbReference>
<evidence type="ECO:0000256" key="6">
    <source>
        <dbReference type="ARBA" id="ARBA00022801"/>
    </source>
</evidence>
<dbReference type="GO" id="GO:0004197">
    <property type="term" value="F:cysteine-type endopeptidase activity"/>
    <property type="evidence" value="ECO:0007669"/>
    <property type="project" value="TreeGrafter"/>
</dbReference>
<keyword evidence="6 11" id="KW-0378">Hydrolase</keyword>
<dbReference type="InterPro" id="IPR005078">
    <property type="entry name" value="Peptidase_C54"/>
</dbReference>
<reference evidence="13 14" key="1">
    <citation type="submission" date="2020-04" db="EMBL/GenBank/DDBJ databases">
        <authorList>
            <person name="Alioto T."/>
            <person name="Alioto T."/>
            <person name="Gomez Garrido J."/>
        </authorList>
    </citation>
    <scope>NUCLEOTIDE SEQUENCE [LARGE SCALE GENOMIC DNA]</scope>
</reference>
<evidence type="ECO:0000256" key="8">
    <source>
        <dbReference type="ARBA" id="ARBA00022927"/>
    </source>
</evidence>
<evidence type="ECO:0000256" key="11">
    <source>
        <dbReference type="RuleBase" id="RU363115"/>
    </source>
</evidence>
<feature type="domain" description="Peptidase C54 catalytic" evidence="12">
    <location>
        <begin position="85"/>
        <end position="365"/>
    </location>
</feature>
<dbReference type="InterPro" id="IPR046792">
    <property type="entry name" value="Peptidase_C54_cat"/>
</dbReference>
<evidence type="ECO:0000256" key="10">
    <source>
        <dbReference type="ARBA" id="ARBA00029362"/>
    </source>
</evidence>
<dbReference type="GO" id="GO:0000423">
    <property type="term" value="P:mitophagy"/>
    <property type="evidence" value="ECO:0007669"/>
    <property type="project" value="TreeGrafter"/>
</dbReference>
<evidence type="ECO:0000256" key="7">
    <source>
        <dbReference type="ARBA" id="ARBA00022807"/>
    </source>
</evidence>
<dbReference type="InterPro" id="IPR038765">
    <property type="entry name" value="Papain-like_cys_pep_sf"/>
</dbReference>
<keyword evidence="7" id="KW-0788">Thiol protease</keyword>
<protein>
    <recommendedName>
        <fullName evidence="11">Cysteine protease</fullName>
        <ecNumber evidence="11">3.4.22.-</ecNumber>
    </recommendedName>
</protein>
<comment type="similarity">
    <text evidence="2 11">Belongs to the peptidase C54 family.</text>
</comment>
<evidence type="ECO:0000256" key="3">
    <source>
        <dbReference type="ARBA" id="ARBA00022448"/>
    </source>
</evidence>
<dbReference type="GO" id="GO:0019786">
    <property type="term" value="F:protein-phosphatidylethanolamide deconjugating activity"/>
    <property type="evidence" value="ECO:0007669"/>
    <property type="project" value="InterPro"/>
</dbReference>
<dbReference type="Proteomes" id="UP000494165">
    <property type="component" value="Unassembled WGS sequence"/>
</dbReference>
<dbReference type="PANTHER" id="PTHR22624">
    <property type="entry name" value="CYSTEINE PROTEASE ATG4"/>
    <property type="match status" value="1"/>
</dbReference>
<comment type="catalytic activity">
    <reaction evidence="10">
        <text>[protein]-C-terminal L-amino acid-glycyl-phosphatidylethanolamide + H2O = [protein]-C-terminal L-amino acid-glycine + a 1,2-diacyl-sn-glycero-3-phosphoethanolamine</text>
        <dbReference type="Rhea" id="RHEA:67548"/>
        <dbReference type="Rhea" id="RHEA-COMP:17323"/>
        <dbReference type="Rhea" id="RHEA-COMP:17324"/>
        <dbReference type="ChEBI" id="CHEBI:15377"/>
        <dbReference type="ChEBI" id="CHEBI:64612"/>
        <dbReference type="ChEBI" id="CHEBI:172940"/>
        <dbReference type="ChEBI" id="CHEBI:172941"/>
    </reaction>
    <physiologicalReaction direction="left-to-right" evidence="10">
        <dbReference type="Rhea" id="RHEA:67549"/>
    </physiologicalReaction>
</comment>
<evidence type="ECO:0000313" key="13">
    <source>
        <dbReference type="EMBL" id="CAB3361655.1"/>
    </source>
</evidence>
<dbReference type="GO" id="GO:0005737">
    <property type="term" value="C:cytoplasm"/>
    <property type="evidence" value="ECO:0007669"/>
    <property type="project" value="UniProtKB-SubCell"/>
</dbReference>
<dbReference type="EMBL" id="CADEPI010000006">
    <property type="protein sequence ID" value="CAB3361655.1"/>
    <property type="molecule type" value="Genomic_DNA"/>
</dbReference>
<name>A0A8S1C133_9INSE</name>
<evidence type="ECO:0000256" key="5">
    <source>
        <dbReference type="ARBA" id="ARBA00022670"/>
    </source>
</evidence>
<dbReference type="GO" id="GO:0015031">
    <property type="term" value="P:protein transport"/>
    <property type="evidence" value="ECO:0007669"/>
    <property type="project" value="UniProtKB-KW"/>
</dbReference>
<dbReference type="SUPFAM" id="SSF54001">
    <property type="entry name" value="Cysteine proteinases"/>
    <property type="match status" value="1"/>
</dbReference>
<dbReference type="PANTHER" id="PTHR22624:SF52">
    <property type="entry name" value="CYSTEINE PROTEASE"/>
    <property type="match status" value="1"/>
</dbReference>
<sequence>MTETRSSSLRHFRDRITAPRNHVTVEQDDEGTKIIKDKLRSMWNNMKYGWTLKTKTTFSKDSPVWLLGRCYNFGQHQIEGADTVDEFKRDFLSKIWLTYRREFTNLHGSRLTSDCGWGCMIRSGQMMLAQALVNHFLGRSWKWTADNTDLTNRRVLEVQEENLHRSIIKWFGDNPSPHSPFSLHKLVALGTATGKKIGDWYGPASVAYLLKQAVEDAAITMGQFRQLHVYVAQDCAVYIQDILDDCETEEGWKSIIILVPVRLGVEKLNNIYGPCLMNLMTLDSCVGIIGGRPNHSLYFIGFQDDKLIHLDPHLCQDVVNVHQPNFPLDSFHCRSPRKLSLLRMDPSCCLGFYCQTRTDFDLFVKQVQPNLIPPQQKSEYPIFVFGEGRSRDVIDFPLYSIPDDSLTRSGEFEDDLGTEDFELI</sequence>
<evidence type="ECO:0000256" key="1">
    <source>
        <dbReference type="ARBA" id="ARBA00004496"/>
    </source>
</evidence>
<keyword evidence="9 11" id="KW-0072">Autophagy</keyword>
<evidence type="ECO:0000313" key="14">
    <source>
        <dbReference type="Proteomes" id="UP000494165"/>
    </source>
</evidence>
<keyword evidence="14" id="KW-1185">Reference proteome</keyword>
<keyword evidence="5 11" id="KW-0645">Protease</keyword>
<comment type="function">
    <text evidence="11">Cysteine protease that plays a key role in autophagy by mediating both proteolytic activation and delipidation of ATG8 family proteins.</text>
</comment>
<keyword evidence="4 11" id="KW-0963">Cytoplasm</keyword>
<proteinExistence type="inferred from homology"/>
<dbReference type="OrthoDB" id="2960936at2759"/>
<dbReference type="Pfam" id="PF03416">
    <property type="entry name" value="Peptidase_C54"/>
    <property type="match status" value="1"/>
</dbReference>
<accession>A0A8S1C133</accession>
<keyword evidence="8 11" id="KW-0653">Protein transport</keyword>